<protein>
    <recommendedName>
        <fullName evidence="2 8">DNA mismatch repair protein MSH3</fullName>
    </recommendedName>
    <alternativeName>
        <fullName evidence="2 8">DNA mismatch repair protein MSH3</fullName>
    </alternativeName>
</protein>
<dbReference type="GO" id="GO:0016447">
    <property type="term" value="P:somatic recombination of immunoglobulin gene segments"/>
    <property type="evidence" value="ECO:0007669"/>
    <property type="project" value="TreeGrafter"/>
</dbReference>
<dbReference type="PANTHER" id="PTHR11361">
    <property type="entry name" value="DNA MISMATCH REPAIR PROTEIN MUTS FAMILY MEMBER"/>
    <property type="match status" value="1"/>
</dbReference>
<feature type="compositionally biased region" description="Basic residues" evidence="9">
    <location>
        <begin position="1"/>
        <end position="10"/>
    </location>
</feature>
<keyword evidence="6" id="KW-0238">DNA-binding</keyword>
<reference evidence="11" key="1">
    <citation type="submission" date="2025-08" db="UniProtKB">
        <authorList>
            <consortium name="Ensembl"/>
        </authorList>
    </citation>
    <scope>IDENTIFICATION</scope>
</reference>
<keyword evidence="5" id="KW-0067">ATP-binding</keyword>
<evidence type="ECO:0000256" key="7">
    <source>
        <dbReference type="ARBA" id="ARBA00023204"/>
    </source>
</evidence>
<dbReference type="Pfam" id="PF01624">
    <property type="entry name" value="MutS_I"/>
    <property type="match status" value="1"/>
</dbReference>
<evidence type="ECO:0000259" key="10">
    <source>
        <dbReference type="Pfam" id="PF01624"/>
    </source>
</evidence>
<dbReference type="InterPro" id="IPR045076">
    <property type="entry name" value="MutS"/>
</dbReference>
<dbReference type="AlphaFoldDB" id="A0A670XQI5"/>
<dbReference type="PANTHER" id="PTHR11361:SF122">
    <property type="entry name" value="DNA MISMATCH REPAIR PROTEIN MSH3"/>
    <property type="match status" value="1"/>
</dbReference>
<dbReference type="Ensembl" id="ENSPTXT00000000843.1">
    <property type="protein sequence ID" value="ENSPTXP00000000818.1"/>
    <property type="gene ID" value="ENSPTXG00000000708.1"/>
</dbReference>
<dbReference type="Gene3D" id="3.40.1170.10">
    <property type="entry name" value="DNA repair protein MutS, domain I"/>
    <property type="match status" value="1"/>
</dbReference>
<evidence type="ECO:0000256" key="8">
    <source>
        <dbReference type="ARBA" id="ARBA00073774"/>
    </source>
</evidence>
<name>A0A670XQI5_PSETE</name>
<sequence>MLPGRRRRRPNPGDQSRDQPVLSKFFPPVASLQSSGSAEEIIEPDRKKKKLVKNKEYIGKSSKSLQYGKEENNSVDIQKTGETKKCMHSEICSETFEKLRAFSRLEPPRNRVSSEAFHGKESVALKKCQHSVIGNNETNDTLHPPDISKGKNVAHFFTMKMRSENTCNTSDTTLKKPTKIVYTPLELQFLELKKQYKDAILCIECGYKYRFFGDDAEIAAKELNICCNKNHNFMTASIPAHRLFVHVHRLVAKGYKVGVVKQMETAALKAIGENKSSLFTRKLTSLYTKATFLGEDILLLWI</sequence>
<evidence type="ECO:0000256" key="1">
    <source>
        <dbReference type="ARBA" id="ARBA00007094"/>
    </source>
</evidence>
<evidence type="ECO:0000313" key="12">
    <source>
        <dbReference type="Proteomes" id="UP000472273"/>
    </source>
</evidence>
<keyword evidence="7" id="KW-0234">DNA repair</keyword>
<dbReference type="GO" id="GO:0006312">
    <property type="term" value="P:mitotic recombination"/>
    <property type="evidence" value="ECO:0007669"/>
    <property type="project" value="TreeGrafter"/>
</dbReference>
<evidence type="ECO:0000256" key="6">
    <source>
        <dbReference type="ARBA" id="ARBA00023125"/>
    </source>
</evidence>
<dbReference type="FunFam" id="3.40.1170.10:FF:000004">
    <property type="entry name" value="DNA mismatch repair protein"/>
    <property type="match status" value="1"/>
</dbReference>
<dbReference type="SUPFAM" id="SSF55271">
    <property type="entry name" value="DNA repair protein MutS, domain I"/>
    <property type="match status" value="1"/>
</dbReference>
<dbReference type="GO" id="GO:0005634">
    <property type="term" value="C:nucleus"/>
    <property type="evidence" value="ECO:0007669"/>
    <property type="project" value="TreeGrafter"/>
</dbReference>
<dbReference type="InterPro" id="IPR007695">
    <property type="entry name" value="DNA_mismatch_repair_MutS-lik_N"/>
</dbReference>
<dbReference type="GO" id="GO:0030983">
    <property type="term" value="F:mismatched DNA binding"/>
    <property type="evidence" value="ECO:0007669"/>
    <property type="project" value="InterPro"/>
</dbReference>
<evidence type="ECO:0000313" key="11">
    <source>
        <dbReference type="Ensembl" id="ENSPTXP00000000818.1"/>
    </source>
</evidence>
<evidence type="ECO:0000256" key="3">
    <source>
        <dbReference type="ARBA" id="ARBA00022741"/>
    </source>
</evidence>
<keyword evidence="3" id="KW-0547">Nucleotide-binding</keyword>
<evidence type="ECO:0000256" key="4">
    <source>
        <dbReference type="ARBA" id="ARBA00022763"/>
    </source>
</evidence>
<evidence type="ECO:0000256" key="5">
    <source>
        <dbReference type="ARBA" id="ARBA00022840"/>
    </source>
</evidence>
<dbReference type="GO" id="GO:0006298">
    <property type="term" value="P:mismatch repair"/>
    <property type="evidence" value="ECO:0007669"/>
    <property type="project" value="InterPro"/>
</dbReference>
<evidence type="ECO:0000256" key="9">
    <source>
        <dbReference type="SAM" id="MobiDB-lite"/>
    </source>
</evidence>
<keyword evidence="12" id="KW-1185">Reference proteome</keyword>
<comment type="similarity">
    <text evidence="1">Belongs to the DNA mismatch repair MutS family. MSH3 subfamily.</text>
</comment>
<accession>A0A670XQI5</accession>
<proteinExistence type="inferred from homology"/>
<dbReference type="GO" id="GO:0140664">
    <property type="term" value="F:ATP-dependent DNA damage sensor activity"/>
    <property type="evidence" value="ECO:0007669"/>
    <property type="project" value="InterPro"/>
</dbReference>
<reference evidence="11" key="2">
    <citation type="submission" date="2025-09" db="UniProtKB">
        <authorList>
            <consortium name="Ensembl"/>
        </authorList>
    </citation>
    <scope>IDENTIFICATION</scope>
</reference>
<dbReference type="GO" id="GO:0005524">
    <property type="term" value="F:ATP binding"/>
    <property type="evidence" value="ECO:0007669"/>
    <property type="project" value="UniProtKB-KW"/>
</dbReference>
<dbReference type="Proteomes" id="UP000472273">
    <property type="component" value="Unplaced"/>
</dbReference>
<feature type="region of interest" description="Disordered" evidence="9">
    <location>
        <begin position="1"/>
        <end position="23"/>
    </location>
</feature>
<keyword evidence="4" id="KW-0227">DNA damage</keyword>
<organism evidence="11 12">
    <name type="scientific">Pseudonaja textilis</name>
    <name type="common">Eastern brown snake</name>
    <dbReference type="NCBI Taxonomy" id="8673"/>
    <lineage>
        <taxon>Eukaryota</taxon>
        <taxon>Metazoa</taxon>
        <taxon>Chordata</taxon>
        <taxon>Craniata</taxon>
        <taxon>Vertebrata</taxon>
        <taxon>Euteleostomi</taxon>
        <taxon>Lepidosauria</taxon>
        <taxon>Squamata</taxon>
        <taxon>Bifurcata</taxon>
        <taxon>Unidentata</taxon>
        <taxon>Episquamata</taxon>
        <taxon>Toxicofera</taxon>
        <taxon>Serpentes</taxon>
        <taxon>Colubroidea</taxon>
        <taxon>Elapidae</taxon>
        <taxon>Hydrophiinae</taxon>
        <taxon>Pseudonaja</taxon>
    </lineage>
</organism>
<dbReference type="GeneTree" id="ENSGT00550000074949"/>
<evidence type="ECO:0000256" key="2">
    <source>
        <dbReference type="ARBA" id="ARBA00022151"/>
    </source>
</evidence>
<dbReference type="InterPro" id="IPR016151">
    <property type="entry name" value="DNA_mismatch_repair_MutS_N"/>
</dbReference>
<feature type="domain" description="DNA mismatch repair protein MutS-like N-terminal" evidence="10">
    <location>
        <begin position="183"/>
        <end position="294"/>
    </location>
</feature>